<evidence type="ECO:0000256" key="3">
    <source>
        <dbReference type="ARBA" id="ARBA00022692"/>
    </source>
</evidence>
<protein>
    <submittedName>
        <fullName evidence="9">Uncharacterized protein</fullName>
    </submittedName>
</protein>
<dbReference type="GO" id="GO:0012505">
    <property type="term" value="C:endomembrane system"/>
    <property type="evidence" value="ECO:0007669"/>
    <property type="project" value="UniProtKB-SubCell"/>
</dbReference>
<evidence type="ECO:0000256" key="7">
    <source>
        <dbReference type="ARBA" id="ARBA00023065"/>
    </source>
</evidence>
<dbReference type="GO" id="GO:0016020">
    <property type="term" value="C:membrane"/>
    <property type="evidence" value="ECO:0007669"/>
    <property type="project" value="InterPro"/>
</dbReference>
<evidence type="ECO:0000256" key="8">
    <source>
        <dbReference type="ARBA" id="ARBA00023136"/>
    </source>
</evidence>
<proteinExistence type="predicted"/>
<comment type="subcellular location">
    <subcellularLocation>
        <location evidence="1">Endomembrane system</location>
        <topology evidence="1">Multi-pass membrane protein</topology>
    </subcellularLocation>
</comment>
<keyword evidence="4" id="KW-0460">Magnesium</keyword>
<organism evidence="9">
    <name type="scientific">marine metagenome</name>
    <dbReference type="NCBI Taxonomy" id="408172"/>
    <lineage>
        <taxon>unclassified sequences</taxon>
        <taxon>metagenomes</taxon>
        <taxon>ecological metagenomes</taxon>
    </lineage>
</organism>
<name>A0A382UTJ5_9ZZZZ</name>
<evidence type="ECO:0000256" key="6">
    <source>
        <dbReference type="ARBA" id="ARBA00022989"/>
    </source>
</evidence>
<accession>A0A382UTJ5</accession>
<keyword evidence="3" id="KW-0812">Transmembrane</keyword>
<evidence type="ECO:0000256" key="5">
    <source>
        <dbReference type="ARBA" id="ARBA00022967"/>
    </source>
</evidence>
<evidence type="ECO:0000256" key="4">
    <source>
        <dbReference type="ARBA" id="ARBA00022842"/>
    </source>
</evidence>
<reference evidence="9" key="1">
    <citation type="submission" date="2018-05" db="EMBL/GenBank/DDBJ databases">
        <authorList>
            <person name="Lanie J.A."/>
            <person name="Ng W.-L."/>
            <person name="Kazmierczak K.M."/>
            <person name="Andrzejewski T.M."/>
            <person name="Davidsen T.M."/>
            <person name="Wayne K.J."/>
            <person name="Tettelin H."/>
            <person name="Glass J.I."/>
            <person name="Rusch D."/>
            <person name="Podicherti R."/>
            <person name="Tsui H.-C.T."/>
            <person name="Winkler M.E."/>
        </authorList>
    </citation>
    <scope>NUCLEOTIDE SEQUENCE</scope>
</reference>
<dbReference type="GO" id="GO:0004427">
    <property type="term" value="F:inorganic diphosphate phosphatase activity"/>
    <property type="evidence" value="ECO:0007669"/>
    <property type="project" value="InterPro"/>
</dbReference>
<dbReference type="Pfam" id="PF03030">
    <property type="entry name" value="H_PPase"/>
    <property type="match status" value="1"/>
</dbReference>
<evidence type="ECO:0000256" key="1">
    <source>
        <dbReference type="ARBA" id="ARBA00004127"/>
    </source>
</evidence>
<sequence>MEMSIKYLPLFGILALGFVFWKNVWVSKQEEGNDKMKKIAKNIADGAMSFLKAEYRVLSIFVI</sequence>
<dbReference type="EMBL" id="UINC01146698">
    <property type="protein sequence ID" value="SVD37579.1"/>
    <property type="molecule type" value="Genomic_DNA"/>
</dbReference>
<keyword evidence="5" id="KW-1278">Translocase</keyword>
<keyword evidence="7" id="KW-0406">Ion transport</keyword>
<keyword evidence="8" id="KW-0472">Membrane</keyword>
<dbReference type="GO" id="GO:0009678">
    <property type="term" value="F:diphosphate hydrolysis-driven proton transmembrane transporter activity"/>
    <property type="evidence" value="ECO:0007669"/>
    <property type="project" value="InterPro"/>
</dbReference>
<evidence type="ECO:0000313" key="9">
    <source>
        <dbReference type="EMBL" id="SVD37579.1"/>
    </source>
</evidence>
<keyword evidence="2" id="KW-0813">Transport</keyword>
<keyword evidence="6" id="KW-1133">Transmembrane helix</keyword>
<dbReference type="InterPro" id="IPR004131">
    <property type="entry name" value="PPase-energised_H-pump"/>
</dbReference>
<dbReference type="AlphaFoldDB" id="A0A382UTJ5"/>
<feature type="non-terminal residue" evidence="9">
    <location>
        <position position="63"/>
    </location>
</feature>
<evidence type="ECO:0000256" key="2">
    <source>
        <dbReference type="ARBA" id="ARBA00022448"/>
    </source>
</evidence>
<gene>
    <name evidence="9" type="ORF">METZ01_LOCUS390433</name>
</gene>